<dbReference type="PANTHER" id="PTHR12110">
    <property type="entry name" value="HYDROXYPYRUVATE ISOMERASE"/>
    <property type="match status" value="1"/>
</dbReference>
<dbReference type="InterPro" id="IPR050312">
    <property type="entry name" value="IolE/XylAMocC-like"/>
</dbReference>
<evidence type="ECO:0000313" key="3">
    <source>
        <dbReference type="Proteomes" id="UP000287188"/>
    </source>
</evidence>
<accession>A0A402ANH0</accession>
<proteinExistence type="predicted"/>
<feature type="domain" description="Xylose isomerase-like TIM barrel" evidence="1">
    <location>
        <begin position="75"/>
        <end position="245"/>
    </location>
</feature>
<dbReference type="PANTHER" id="PTHR12110:SF41">
    <property type="entry name" value="INOSOSE DEHYDRATASE"/>
    <property type="match status" value="1"/>
</dbReference>
<dbReference type="AlphaFoldDB" id="A0A402ANH0"/>
<organism evidence="2 3">
    <name type="scientific">Dictyobacter kobayashii</name>
    <dbReference type="NCBI Taxonomy" id="2014872"/>
    <lineage>
        <taxon>Bacteria</taxon>
        <taxon>Bacillati</taxon>
        <taxon>Chloroflexota</taxon>
        <taxon>Ktedonobacteria</taxon>
        <taxon>Ktedonobacterales</taxon>
        <taxon>Dictyobacteraceae</taxon>
        <taxon>Dictyobacter</taxon>
    </lineage>
</organism>
<name>A0A402ANH0_9CHLR</name>
<protein>
    <submittedName>
        <fullName evidence="2">Sugar phosphate isomerase</fullName>
    </submittedName>
</protein>
<dbReference type="EMBL" id="BIFS01000001">
    <property type="protein sequence ID" value="GCE20738.1"/>
    <property type="molecule type" value="Genomic_DNA"/>
</dbReference>
<dbReference type="Proteomes" id="UP000287188">
    <property type="component" value="Unassembled WGS sequence"/>
</dbReference>
<dbReference type="InterPro" id="IPR036237">
    <property type="entry name" value="Xyl_isomerase-like_sf"/>
</dbReference>
<dbReference type="GO" id="GO:0016853">
    <property type="term" value="F:isomerase activity"/>
    <property type="evidence" value="ECO:0007669"/>
    <property type="project" value="UniProtKB-KW"/>
</dbReference>
<sequence>MLKHKLGAQTYIFSKKYQLDKDIDLLLEGLASSGYQFIEGGPEDAAAYALKLRQYNLRACCQHVLTATLLDLPPLIRYIHTLQAHDITVSGPLKWFGRSEQDYREAARVFNQAGKVLREEGIYLHYHNHDFEFAPITGEQTAMDILLESLDFSAVDLCVDLGFVWLAGIDPLAYLQRHEDKVAYIHLRDFAGKTSTELGRGEMPLAALVAQVEAMPAIRYVIVEQDPVVDDPMASMKQSLQYIRSLG</sequence>
<evidence type="ECO:0000313" key="2">
    <source>
        <dbReference type="EMBL" id="GCE20738.1"/>
    </source>
</evidence>
<dbReference type="Pfam" id="PF01261">
    <property type="entry name" value="AP_endonuc_2"/>
    <property type="match status" value="1"/>
</dbReference>
<dbReference type="SUPFAM" id="SSF51658">
    <property type="entry name" value="Xylose isomerase-like"/>
    <property type="match status" value="1"/>
</dbReference>
<keyword evidence="2" id="KW-0413">Isomerase</keyword>
<keyword evidence="3" id="KW-1185">Reference proteome</keyword>
<dbReference type="RefSeq" id="WP_126552365.1">
    <property type="nucleotide sequence ID" value="NZ_BIFS01000001.1"/>
</dbReference>
<dbReference type="Gene3D" id="3.20.20.150">
    <property type="entry name" value="Divalent-metal-dependent TIM barrel enzymes"/>
    <property type="match status" value="1"/>
</dbReference>
<reference evidence="3" key="1">
    <citation type="submission" date="2018-12" db="EMBL/GenBank/DDBJ databases">
        <title>Tengunoibacter tsumagoiensis gen. nov., sp. nov., Dictyobacter kobayashii sp. nov., D. alpinus sp. nov., and D. joshuensis sp. nov. and description of Dictyobacteraceae fam. nov. within the order Ktedonobacterales isolated from Tengu-no-mugimeshi.</title>
        <authorList>
            <person name="Wang C.M."/>
            <person name="Zheng Y."/>
            <person name="Sakai Y."/>
            <person name="Toyoda A."/>
            <person name="Minakuchi Y."/>
            <person name="Abe K."/>
            <person name="Yokota A."/>
            <person name="Yabe S."/>
        </authorList>
    </citation>
    <scope>NUCLEOTIDE SEQUENCE [LARGE SCALE GENOMIC DNA]</scope>
    <source>
        <strain evidence="3">Uno11</strain>
    </source>
</reference>
<comment type="caution">
    <text evidence="2">The sequence shown here is derived from an EMBL/GenBank/DDBJ whole genome shotgun (WGS) entry which is preliminary data.</text>
</comment>
<gene>
    <name evidence="2" type="ORF">KDK_45380</name>
</gene>
<dbReference type="InterPro" id="IPR013022">
    <property type="entry name" value="Xyl_isomerase-like_TIM-brl"/>
</dbReference>
<evidence type="ECO:0000259" key="1">
    <source>
        <dbReference type="Pfam" id="PF01261"/>
    </source>
</evidence>
<dbReference type="OrthoDB" id="9792261at2"/>